<proteinExistence type="inferred from homology"/>
<dbReference type="InterPro" id="IPR027410">
    <property type="entry name" value="TCP-1-like_intermed_sf"/>
</dbReference>
<evidence type="ECO:0000256" key="4">
    <source>
        <dbReference type="ARBA" id="ARBA00023186"/>
    </source>
</evidence>
<dbReference type="Gene3D" id="1.10.560.10">
    <property type="entry name" value="GroEL-like equatorial domain"/>
    <property type="match status" value="2"/>
</dbReference>
<evidence type="ECO:0000313" key="6">
    <source>
        <dbReference type="Proteomes" id="UP000006911"/>
    </source>
</evidence>
<dbReference type="Gene3D" id="3.50.7.10">
    <property type="entry name" value="GroEL"/>
    <property type="match status" value="1"/>
</dbReference>
<dbReference type="GO" id="GO:0140662">
    <property type="term" value="F:ATP-dependent protein folding chaperone"/>
    <property type="evidence" value="ECO:0007669"/>
    <property type="project" value="InterPro"/>
</dbReference>
<evidence type="ECO:0000256" key="2">
    <source>
        <dbReference type="ARBA" id="ARBA00022741"/>
    </source>
</evidence>
<dbReference type="SUPFAM" id="SSF48592">
    <property type="entry name" value="GroEL equatorial domain-like"/>
    <property type="match status" value="1"/>
</dbReference>
<dbReference type="Gene3D" id="3.30.260.10">
    <property type="entry name" value="TCP-1-like chaperonin intermediate domain"/>
    <property type="match status" value="1"/>
</dbReference>
<dbReference type="InParanoid" id="D5GJ25"/>
<organism evidence="5 6">
    <name type="scientific">Tuber melanosporum (strain Mel28)</name>
    <name type="common">Perigord black truffle</name>
    <dbReference type="NCBI Taxonomy" id="656061"/>
    <lineage>
        <taxon>Eukaryota</taxon>
        <taxon>Fungi</taxon>
        <taxon>Dikarya</taxon>
        <taxon>Ascomycota</taxon>
        <taxon>Pezizomycotina</taxon>
        <taxon>Pezizomycetes</taxon>
        <taxon>Pezizales</taxon>
        <taxon>Tuberaceae</taxon>
        <taxon>Tuber</taxon>
    </lineage>
</organism>
<name>D5GJ25_TUBMM</name>
<evidence type="ECO:0000256" key="3">
    <source>
        <dbReference type="ARBA" id="ARBA00022840"/>
    </source>
</evidence>
<dbReference type="GeneID" id="9181859"/>
<dbReference type="Pfam" id="PF00118">
    <property type="entry name" value="Cpn60_TCP1"/>
    <property type="match status" value="1"/>
</dbReference>
<dbReference type="InterPro" id="IPR027409">
    <property type="entry name" value="GroEL-like_apical_dom_sf"/>
</dbReference>
<dbReference type="RefSeq" id="XP_002840327.1">
    <property type="nucleotide sequence ID" value="XM_002840281.1"/>
</dbReference>
<protein>
    <submittedName>
        <fullName evidence="5">(Perigord truffle) hypothetical protein</fullName>
    </submittedName>
</protein>
<accession>D5GJ25</accession>
<dbReference type="EMBL" id="FN430329">
    <property type="protein sequence ID" value="CAZ84518.1"/>
    <property type="molecule type" value="Genomic_DNA"/>
</dbReference>
<keyword evidence="6" id="KW-1185">Reference proteome</keyword>
<dbReference type="KEGG" id="tml:GSTUM_00008790001"/>
<dbReference type="InterPro" id="IPR002423">
    <property type="entry name" value="Cpn60/GroEL/TCP-1"/>
</dbReference>
<dbReference type="Proteomes" id="UP000006911">
    <property type="component" value="Unassembled WGS sequence"/>
</dbReference>
<dbReference type="GO" id="GO:0005524">
    <property type="term" value="F:ATP binding"/>
    <property type="evidence" value="ECO:0007669"/>
    <property type="project" value="UniProtKB-KW"/>
</dbReference>
<dbReference type="HOGENOM" id="CLU_109065_0_0_1"/>
<reference evidence="5 6" key="1">
    <citation type="journal article" date="2010" name="Nature">
        <title>Perigord black truffle genome uncovers evolutionary origins and mechanisms of symbiosis.</title>
        <authorList>
            <person name="Martin F."/>
            <person name="Kohler A."/>
            <person name="Murat C."/>
            <person name="Balestrini R."/>
            <person name="Coutinho P.M."/>
            <person name="Jaillon O."/>
            <person name="Montanini B."/>
            <person name="Morin E."/>
            <person name="Noel B."/>
            <person name="Percudani R."/>
            <person name="Porcel B."/>
            <person name="Rubini A."/>
            <person name="Amicucci A."/>
            <person name="Amselem J."/>
            <person name="Anthouard V."/>
            <person name="Arcioni S."/>
            <person name="Artiguenave F."/>
            <person name="Aury J.M."/>
            <person name="Ballario P."/>
            <person name="Bolchi A."/>
            <person name="Brenna A."/>
            <person name="Brun A."/>
            <person name="Buee M."/>
            <person name="Cantarel B."/>
            <person name="Chevalier G."/>
            <person name="Couloux A."/>
            <person name="Da Silva C."/>
            <person name="Denoeud F."/>
            <person name="Duplessis S."/>
            <person name="Ghignone S."/>
            <person name="Hilselberger B."/>
            <person name="Iotti M."/>
            <person name="Marcais B."/>
            <person name="Mello A."/>
            <person name="Miranda M."/>
            <person name="Pacioni G."/>
            <person name="Quesneville H."/>
            <person name="Riccioni C."/>
            <person name="Ruotolo R."/>
            <person name="Splivallo R."/>
            <person name="Stocchi V."/>
            <person name="Tisserant E."/>
            <person name="Viscomi A.R."/>
            <person name="Zambonelli A."/>
            <person name="Zampieri E."/>
            <person name="Henrissat B."/>
            <person name="Lebrun M.H."/>
            <person name="Paolocci F."/>
            <person name="Bonfante P."/>
            <person name="Ottonello S."/>
            <person name="Wincker P."/>
        </authorList>
    </citation>
    <scope>NUCLEOTIDE SEQUENCE [LARGE SCALE GENOMIC DNA]</scope>
    <source>
        <strain evidence="5 6">Mel28</strain>
    </source>
</reference>
<keyword evidence="3" id="KW-0067">ATP-binding</keyword>
<dbReference type="STRING" id="656061.D5GJ25"/>
<dbReference type="InterPro" id="IPR027413">
    <property type="entry name" value="GROEL-like_equatorial_sf"/>
</dbReference>
<dbReference type="InterPro" id="IPR017998">
    <property type="entry name" value="Chaperone_TCP-1"/>
</dbReference>
<sequence>MPLFFLLHYSDIVAVQVFRSSFAVTLTVAFGSLRRARKTGNNRVSRAVGVLLEIEKISDEYFSSITKCEDPEACTILLCGPSMVILYEIKRNPQDAVAVARNGFFYCWLASEGGAVEVDISVHLAEISESIEGMQQWPYKGVVEALELRTKHLAKEHARGIDGGTGKIVDMKEYGVWEPEAVMPQSVKTAIESTWLQLRVDEICSAKGDKQSGRAGRGQEE</sequence>
<dbReference type="AlphaFoldDB" id="D5GJ25"/>
<dbReference type="eggNOG" id="KOG0364">
    <property type="taxonomic scope" value="Eukaryota"/>
</dbReference>
<dbReference type="PANTHER" id="PTHR11353">
    <property type="entry name" value="CHAPERONIN"/>
    <property type="match status" value="1"/>
</dbReference>
<keyword evidence="4" id="KW-0143">Chaperone</keyword>
<gene>
    <name evidence="5" type="ORF">GSTUM_00008790001</name>
</gene>
<dbReference type="SUPFAM" id="SSF54849">
    <property type="entry name" value="GroEL-intermediate domain like"/>
    <property type="match status" value="1"/>
</dbReference>
<evidence type="ECO:0000256" key="1">
    <source>
        <dbReference type="ARBA" id="ARBA00008020"/>
    </source>
</evidence>
<keyword evidence="2" id="KW-0547">Nucleotide-binding</keyword>
<evidence type="ECO:0000313" key="5">
    <source>
        <dbReference type="EMBL" id="CAZ84518.1"/>
    </source>
</evidence>
<comment type="similarity">
    <text evidence="1">Belongs to the TCP-1 chaperonin family.</text>
</comment>